<feature type="compositionally biased region" description="Polar residues" evidence="3">
    <location>
        <begin position="308"/>
        <end position="318"/>
    </location>
</feature>
<dbReference type="OrthoDB" id="4555712at2"/>
<dbReference type="PANTHER" id="PTHR37042">
    <property type="entry name" value="OUTER MEMBRANE PROTEIN RV1973"/>
    <property type="match status" value="1"/>
</dbReference>
<comment type="subcellular location">
    <subcellularLocation>
        <location evidence="1">Membrane</location>
    </subcellularLocation>
</comment>
<organism evidence="5 6">
    <name type="scientific">Nocardia donostiensis</name>
    <dbReference type="NCBI Taxonomy" id="1538463"/>
    <lineage>
        <taxon>Bacteria</taxon>
        <taxon>Bacillati</taxon>
        <taxon>Actinomycetota</taxon>
        <taxon>Actinomycetes</taxon>
        <taxon>Mycobacteriales</taxon>
        <taxon>Nocardiaceae</taxon>
        <taxon>Nocardia</taxon>
    </lineage>
</organism>
<evidence type="ECO:0000256" key="3">
    <source>
        <dbReference type="SAM" id="MobiDB-lite"/>
    </source>
</evidence>
<dbReference type="PANTHER" id="PTHR37042:SF4">
    <property type="entry name" value="OUTER MEMBRANE PROTEIN RV1973"/>
    <property type="match status" value="1"/>
</dbReference>
<evidence type="ECO:0000256" key="1">
    <source>
        <dbReference type="ARBA" id="ARBA00004370"/>
    </source>
</evidence>
<gene>
    <name evidence="5" type="ORF">B0T46_19295</name>
</gene>
<feature type="region of interest" description="Disordered" evidence="3">
    <location>
        <begin position="207"/>
        <end position="318"/>
    </location>
</feature>
<feature type="compositionally biased region" description="Low complexity" evidence="3">
    <location>
        <begin position="248"/>
        <end position="274"/>
    </location>
</feature>
<dbReference type="AlphaFoldDB" id="A0A1W0BC68"/>
<feature type="compositionally biased region" description="Polar residues" evidence="3">
    <location>
        <begin position="210"/>
        <end position="227"/>
    </location>
</feature>
<keyword evidence="4" id="KW-0812">Transmembrane</keyword>
<keyword evidence="4" id="KW-1133">Transmembrane helix</keyword>
<comment type="caution">
    <text evidence="5">The sequence shown here is derived from an EMBL/GenBank/DDBJ whole genome shotgun (WGS) entry which is preliminary data.</text>
</comment>
<sequence length="318" mass="32289">MTSGYVAPGDGPDAGLTQQAAAANSPFLRKMLRRRRETAHPAQQLRSGPLVVVTMLSAVTVVASLAAAVWFGAGWVRAAYFTDGPRAAARDAALDAAQQAAINMTSMDTADVAGSLALARSSMTGAILESATEHQQQAEQMATEAGVRMRSQVLGASVTSLNSELDKASVLVVLRVDETEPDQPDKPGNAFRYTWALDMAKEGDTWKAEQVSSLGQPVPLSSGNTEARTPAPAPAAPPAAPAAPAVPPTTADAPPAAPAALPAAPSADTPSLTPRAVPAPPAAGDGSGTDAVSEGARPDAHAAVQLLSGATNPEGQPW</sequence>
<keyword evidence="2 4" id="KW-0472">Membrane</keyword>
<dbReference type="Proteomes" id="UP000188836">
    <property type="component" value="Unassembled WGS sequence"/>
</dbReference>
<keyword evidence="6" id="KW-1185">Reference proteome</keyword>
<dbReference type="GO" id="GO:0016020">
    <property type="term" value="C:membrane"/>
    <property type="evidence" value="ECO:0007669"/>
    <property type="project" value="UniProtKB-SubCell"/>
</dbReference>
<dbReference type="STRING" id="1538463.B0T36_11205"/>
<feature type="compositionally biased region" description="Pro residues" evidence="3">
    <location>
        <begin position="231"/>
        <end position="247"/>
    </location>
</feature>
<accession>A0A1W0BC68</accession>
<dbReference type="EMBL" id="MUMY01000017">
    <property type="protein sequence ID" value="ONM47129.1"/>
    <property type="molecule type" value="Genomic_DNA"/>
</dbReference>
<evidence type="ECO:0008006" key="7">
    <source>
        <dbReference type="Google" id="ProtNLM"/>
    </source>
</evidence>
<evidence type="ECO:0000256" key="2">
    <source>
        <dbReference type="ARBA" id="ARBA00023136"/>
    </source>
</evidence>
<reference evidence="5 6" key="1">
    <citation type="journal article" date="2016" name="Antonie Van Leeuwenhoek">
        <title>Nocardia donostiensis sp. nov., isolated from human respiratory specimens.</title>
        <authorList>
            <person name="Ercibengoa M."/>
            <person name="Bell M."/>
            <person name="Marimon J.M."/>
            <person name="Humrighouse B."/>
            <person name="Klenk H.P."/>
            <person name="Potter G."/>
            <person name="Perez-Trallero E."/>
        </authorList>
    </citation>
    <scope>NUCLEOTIDE SEQUENCE [LARGE SCALE GENOMIC DNA]</scope>
    <source>
        <strain evidence="5 6">X1655</strain>
    </source>
</reference>
<evidence type="ECO:0000256" key="4">
    <source>
        <dbReference type="SAM" id="Phobius"/>
    </source>
</evidence>
<feature type="transmembrane region" description="Helical" evidence="4">
    <location>
        <begin position="50"/>
        <end position="76"/>
    </location>
</feature>
<evidence type="ECO:0000313" key="5">
    <source>
        <dbReference type="EMBL" id="ONM47129.1"/>
    </source>
</evidence>
<protein>
    <recommendedName>
        <fullName evidence="7">Mammalian cell entry protein</fullName>
    </recommendedName>
</protein>
<proteinExistence type="predicted"/>
<evidence type="ECO:0000313" key="6">
    <source>
        <dbReference type="Proteomes" id="UP000188836"/>
    </source>
</evidence>
<name>A0A1W0BC68_9NOCA</name>
<dbReference type="RefSeq" id="WP_077119396.1">
    <property type="nucleotide sequence ID" value="NZ_MUKP01000013.1"/>
</dbReference>